<evidence type="ECO:0000313" key="8">
    <source>
        <dbReference type="Proteomes" id="UP000318733"/>
    </source>
</evidence>
<gene>
    <name evidence="7" type="primary">glf</name>
    <name evidence="7" type="ORF">FO440_22695</name>
</gene>
<dbReference type="Pfam" id="PF13450">
    <property type="entry name" value="NAD_binding_8"/>
    <property type="match status" value="1"/>
</dbReference>
<keyword evidence="3" id="KW-0285">Flavoprotein</keyword>
<dbReference type="EMBL" id="VLPK01000007">
    <property type="protein sequence ID" value="TSJ36319.1"/>
    <property type="molecule type" value="Genomic_DNA"/>
</dbReference>
<dbReference type="SUPFAM" id="SSF54373">
    <property type="entry name" value="FAD-linked reductases, C-terminal domain"/>
    <property type="match status" value="1"/>
</dbReference>
<evidence type="ECO:0000256" key="3">
    <source>
        <dbReference type="ARBA" id="ARBA00022630"/>
    </source>
</evidence>
<proteinExistence type="inferred from homology"/>
<organism evidence="7 8">
    <name type="scientific">Mucilaginibacter corticis</name>
    <dbReference type="NCBI Taxonomy" id="2597670"/>
    <lineage>
        <taxon>Bacteria</taxon>
        <taxon>Pseudomonadati</taxon>
        <taxon>Bacteroidota</taxon>
        <taxon>Sphingobacteriia</taxon>
        <taxon>Sphingobacteriales</taxon>
        <taxon>Sphingobacteriaceae</taxon>
        <taxon>Mucilaginibacter</taxon>
    </lineage>
</organism>
<evidence type="ECO:0000313" key="7">
    <source>
        <dbReference type="EMBL" id="TSJ36319.1"/>
    </source>
</evidence>
<feature type="domain" description="UDP-galactopyranose mutase C-terminal" evidence="6">
    <location>
        <begin position="148"/>
        <end position="342"/>
    </location>
</feature>
<dbReference type="InterPro" id="IPR015899">
    <property type="entry name" value="UDP-GalPyranose_mutase_C"/>
</dbReference>
<accession>A0A556M8T9</accession>
<evidence type="ECO:0000256" key="2">
    <source>
        <dbReference type="ARBA" id="ARBA00009321"/>
    </source>
</evidence>
<sequence length="381" mass="44141">MFDYLIVGAGFAGSVLAERLAAVEGKKVLLIDKRNHIGGNAYDFYDEAGILIHKYGPHIFHTNSAEVFNYLAKFTDWRNYQHKVLAHTHGQYVPIPINLTTINDLYGKNLDSSGVTDFFAAIKEDVQQVKTSEDVVVKAVGRELYETFFKGYTKKQWDLDPSELDASVASRVPTRTNKDDRYFTDTYQAMPLHGFTKMFEKMLSHPNIKLMLNTDYHEIMHEISFEKMIFTGPVDEYFDFCFGKLPYRSINFKFETLDQKTYQRTGTINYPNDYDFTRITEFKYLTGQKHKKTTVVYEFPKSDGDPYYPIPRPENNELYKKYQALASQSETIFVGRLATYKYYNMDQVVAQALSVFKKIKQENELNLDPERVASNSSLSNE</sequence>
<comment type="cofactor">
    <cofactor evidence="1">
        <name>FAD</name>
        <dbReference type="ChEBI" id="CHEBI:57692"/>
    </cofactor>
</comment>
<reference evidence="7 8" key="1">
    <citation type="submission" date="2019-07" db="EMBL/GenBank/DDBJ databases">
        <authorList>
            <person name="Huq M.A."/>
        </authorList>
    </citation>
    <scope>NUCLEOTIDE SEQUENCE [LARGE SCALE GENOMIC DNA]</scope>
    <source>
        <strain evidence="7 8">MAH-19</strain>
    </source>
</reference>
<dbReference type="NCBIfam" id="TIGR00031">
    <property type="entry name" value="UDP-GALP_mutase"/>
    <property type="match status" value="1"/>
</dbReference>
<dbReference type="FunFam" id="3.40.50.720:FF:000397">
    <property type="entry name" value="UDP-galactopyranose mutase"/>
    <property type="match status" value="1"/>
</dbReference>
<dbReference type="SUPFAM" id="SSF51971">
    <property type="entry name" value="Nucleotide-binding domain"/>
    <property type="match status" value="1"/>
</dbReference>
<comment type="similarity">
    <text evidence="2">Belongs to the UDP-galactopyranose/dTDP-fucopyranose mutase family.</text>
</comment>
<dbReference type="AlphaFoldDB" id="A0A556M8T9"/>
<keyword evidence="8" id="KW-1185">Reference proteome</keyword>
<evidence type="ECO:0000256" key="4">
    <source>
        <dbReference type="ARBA" id="ARBA00022827"/>
    </source>
</evidence>
<comment type="caution">
    <text evidence="7">The sequence shown here is derived from an EMBL/GenBank/DDBJ whole genome shotgun (WGS) entry which is preliminary data.</text>
</comment>
<dbReference type="PANTHER" id="PTHR21197">
    <property type="entry name" value="UDP-GALACTOPYRANOSE MUTASE"/>
    <property type="match status" value="1"/>
</dbReference>
<dbReference type="OrthoDB" id="9769600at2"/>
<dbReference type="Pfam" id="PF03275">
    <property type="entry name" value="GLF"/>
    <property type="match status" value="1"/>
</dbReference>
<evidence type="ECO:0000256" key="5">
    <source>
        <dbReference type="ARBA" id="ARBA00023235"/>
    </source>
</evidence>
<evidence type="ECO:0000259" key="6">
    <source>
        <dbReference type="Pfam" id="PF03275"/>
    </source>
</evidence>
<evidence type="ECO:0000256" key="1">
    <source>
        <dbReference type="ARBA" id="ARBA00001974"/>
    </source>
</evidence>
<dbReference type="GO" id="GO:0050660">
    <property type="term" value="F:flavin adenine dinucleotide binding"/>
    <property type="evidence" value="ECO:0007669"/>
    <property type="project" value="TreeGrafter"/>
</dbReference>
<keyword evidence="4" id="KW-0274">FAD</keyword>
<dbReference type="RefSeq" id="WP_144250611.1">
    <property type="nucleotide sequence ID" value="NZ_VLPK01000007.1"/>
</dbReference>
<dbReference type="InterPro" id="IPR004379">
    <property type="entry name" value="UDP-GALP_mutase"/>
</dbReference>
<name>A0A556M8T9_9SPHI</name>
<dbReference type="Gene3D" id="3.40.50.720">
    <property type="entry name" value="NAD(P)-binding Rossmann-like Domain"/>
    <property type="match status" value="3"/>
</dbReference>
<dbReference type="EC" id="5.4.99.9" evidence="7"/>
<protein>
    <submittedName>
        <fullName evidence="7">UDP-galactopyranose mutase</fullName>
        <ecNumber evidence="7">5.4.99.9</ecNumber>
    </submittedName>
</protein>
<dbReference type="Proteomes" id="UP000318733">
    <property type="component" value="Unassembled WGS sequence"/>
</dbReference>
<keyword evidence="5 7" id="KW-0413">Isomerase</keyword>
<dbReference type="GO" id="GO:0005829">
    <property type="term" value="C:cytosol"/>
    <property type="evidence" value="ECO:0007669"/>
    <property type="project" value="TreeGrafter"/>
</dbReference>
<dbReference type="GO" id="GO:0008767">
    <property type="term" value="F:UDP-galactopyranose mutase activity"/>
    <property type="evidence" value="ECO:0007669"/>
    <property type="project" value="UniProtKB-EC"/>
</dbReference>
<dbReference type="PANTHER" id="PTHR21197:SF0">
    <property type="entry name" value="UDP-GALACTOPYRANOSE MUTASE"/>
    <property type="match status" value="1"/>
</dbReference>